<evidence type="ECO:0000313" key="1">
    <source>
        <dbReference type="EMBL" id="PSB00561.1"/>
    </source>
</evidence>
<dbReference type="EMBL" id="PVWJ01000190">
    <property type="protein sequence ID" value="PSB00561.1"/>
    <property type="molecule type" value="Genomic_DNA"/>
</dbReference>
<comment type="caution">
    <text evidence="1">The sequence shown here is derived from an EMBL/GenBank/DDBJ whole genome shotgun (WGS) entry which is preliminary data.</text>
</comment>
<dbReference type="OrthoDB" id="483589at2"/>
<proteinExistence type="predicted"/>
<name>A0A2T1BX40_9CYAN</name>
<sequence>MHGKEFNPDGTLKAEVRANNLAQGDNPLAIDSYEARLKKQFEEWKHLDETEPEPWVDYSAYDFFTAEEKQQFNPDGTLKREYIEYATSIGITESALARMEYKKRNEVNDYNEISAYNKERGINFGANKMRGLLGDARRHNQNVQQMKKDLRNGEEVSSLPMDVDLFEFNEG</sequence>
<reference evidence="1 2" key="2">
    <citation type="submission" date="2018-03" db="EMBL/GenBank/DDBJ databases">
        <title>The ancient ancestry and fast evolution of plastids.</title>
        <authorList>
            <person name="Moore K.R."/>
            <person name="Magnabosco C."/>
            <person name="Momper L."/>
            <person name="Gold D.A."/>
            <person name="Bosak T."/>
            <person name="Fournier G.P."/>
        </authorList>
    </citation>
    <scope>NUCLEOTIDE SEQUENCE [LARGE SCALE GENOMIC DNA]</scope>
    <source>
        <strain evidence="1 2">CCAP 1448/3</strain>
    </source>
</reference>
<gene>
    <name evidence="1" type="ORF">C7B64_22855</name>
</gene>
<protein>
    <submittedName>
        <fullName evidence="1">Uncharacterized protein</fullName>
    </submittedName>
</protein>
<accession>A0A2T1BX40</accession>
<reference evidence="1 2" key="1">
    <citation type="submission" date="2018-02" db="EMBL/GenBank/DDBJ databases">
        <authorList>
            <person name="Cohen D.B."/>
            <person name="Kent A.D."/>
        </authorList>
    </citation>
    <scope>NUCLEOTIDE SEQUENCE [LARGE SCALE GENOMIC DNA]</scope>
    <source>
        <strain evidence="1 2">CCAP 1448/3</strain>
    </source>
</reference>
<dbReference type="Proteomes" id="UP000238762">
    <property type="component" value="Unassembled WGS sequence"/>
</dbReference>
<evidence type="ECO:0000313" key="2">
    <source>
        <dbReference type="Proteomes" id="UP000238762"/>
    </source>
</evidence>
<keyword evidence="2" id="KW-1185">Reference proteome</keyword>
<organism evidence="1 2">
    <name type="scientific">Merismopedia glauca CCAP 1448/3</name>
    <dbReference type="NCBI Taxonomy" id="1296344"/>
    <lineage>
        <taxon>Bacteria</taxon>
        <taxon>Bacillati</taxon>
        <taxon>Cyanobacteriota</taxon>
        <taxon>Cyanophyceae</taxon>
        <taxon>Synechococcales</taxon>
        <taxon>Merismopediaceae</taxon>
        <taxon>Merismopedia</taxon>
    </lineage>
</organism>
<dbReference type="AlphaFoldDB" id="A0A2T1BX40"/>